<dbReference type="AlphaFoldDB" id="A0A8S8XJU3"/>
<sequence length="208" mass="22839">MSVLRIGLDFDNTIASYDELFLRLATREGLLAPDFAGDKRAVRDAVRVGAGDGAWQLLQGRAYGREIAGAKLYDGVIPFLETACAAEHELFVVSHKTQFGHGDDVDLRHAALDWMETVGLFDAGRTGLSRDRVFFGATRDEKLARIGALGLGIFVDDLPEVLLEPTFPSATERWLFDPGGRHVDTSRLRPFQSWAALRDALAGTRVHG</sequence>
<accession>A0A8S8XJU3</accession>
<evidence type="ECO:0000313" key="1">
    <source>
        <dbReference type="EMBL" id="GIL41455.1"/>
    </source>
</evidence>
<dbReference type="Proteomes" id="UP000681075">
    <property type="component" value="Unassembled WGS sequence"/>
</dbReference>
<proteinExistence type="predicted"/>
<evidence type="ECO:0000313" key="2">
    <source>
        <dbReference type="Proteomes" id="UP000681075"/>
    </source>
</evidence>
<gene>
    <name evidence="1" type="ORF">TMPK1_36920</name>
</gene>
<dbReference type="SUPFAM" id="SSF56784">
    <property type="entry name" value="HAD-like"/>
    <property type="match status" value="1"/>
</dbReference>
<organism evidence="1 2">
    <name type="scientific">Roseiterribacter gracilis</name>
    <dbReference type="NCBI Taxonomy" id="2812848"/>
    <lineage>
        <taxon>Bacteria</taxon>
        <taxon>Pseudomonadati</taxon>
        <taxon>Pseudomonadota</taxon>
        <taxon>Alphaproteobacteria</taxon>
        <taxon>Rhodospirillales</taxon>
        <taxon>Roseiterribacteraceae</taxon>
        <taxon>Roseiterribacter</taxon>
    </lineage>
</organism>
<comment type="caution">
    <text evidence="1">The sequence shown here is derived from an EMBL/GenBank/DDBJ whole genome shotgun (WGS) entry which is preliminary data.</text>
</comment>
<reference evidence="1" key="1">
    <citation type="submission" date="2021-02" db="EMBL/GenBank/DDBJ databases">
        <title>Genome sequence of Rhodospirillales sp. strain TMPK1 isolated from soil.</title>
        <authorList>
            <person name="Nakai R."/>
            <person name="Kusada H."/>
            <person name="Tamaki H."/>
        </authorList>
    </citation>
    <scope>NUCLEOTIDE SEQUENCE</scope>
    <source>
        <strain evidence="1">TMPK1</strain>
    </source>
</reference>
<dbReference type="EMBL" id="BOPV01000001">
    <property type="protein sequence ID" value="GIL41455.1"/>
    <property type="molecule type" value="Genomic_DNA"/>
</dbReference>
<protein>
    <submittedName>
        <fullName evidence="1">Uncharacterized protein</fullName>
    </submittedName>
</protein>
<dbReference type="InterPro" id="IPR036412">
    <property type="entry name" value="HAD-like_sf"/>
</dbReference>
<dbReference type="RefSeq" id="WP_420244937.1">
    <property type="nucleotide sequence ID" value="NZ_BOPV01000001.1"/>
</dbReference>
<keyword evidence="2" id="KW-1185">Reference proteome</keyword>
<name>A0A8S8XJU3_9PROT</name>